<evidence type="ECO:0000313" key="2">
    <source>
        <dbReference type="Proteomes" id="UP000654075"/>
    </source>
</evidence>
<reference evidence="1" key="1">
    <citation type="submission" date="2021-02" db="EMBL/GenBank/DDBJ databases">
        <authorList>
            <person name="Dougan E. K."/>
            <person name="Rhodes N."/>
            <person name="Thang M."/>
            <person name="Chan C."/>
        </authorList>
    </citation>
    <scope>NUCLEOTIDE SEQUENCE</scope>
</reference>
<evidence type="ECO:0000313" key="1">
    <source>
        <dbReference type="EMBL" id="CAE8620105.1"/>
    </source>
</evidence>
<name>A0A813G764_POLGL</name>
<comment type="caution">
    <text evidence="1">The sequence shown here is derived from an EMBL/GenBank/DDBJ whole genome shotgun (WGS) entry which is preliminary data.</text>
</comment>
<sequence>MHSSWHQMSLALSLSRPVHIEPRSHIVSFAKPGQSNWANNAHQCPFPERWHYHARARLEVPQEASRVQPLIQMHAEDNRHMPQTMPCQRALVQLGSMWTRDSLLVLARIPLYCCCFEGKELLDEHRPSLRHDRVHYPVHIEPRSHIVSFAKPGQSNWANNAHQCPFPERWHCHARARLEVPQEASRVQLLTQMQDEDSRQVPHHALPECTCTVWKHLDTRFLARLD</sequence>
<accession>A0A813G764</accession>
<proteinExistence type="predicted"/>
<organism evidence="1 2">
    <name type="scientific">Polarella glacialis</name>
    <name type="common">Dinoflagellate</name>
    <dbReference type="NCBI Taxonomy" id="89957"/>
    <lineage>
        <taxon>Eukaryota</taxon>
        <taxon>Sar</taxon>
        <taxon>Alveolata</taxon>
        <taxon>Dinophyceae</taxon>
        <taxon>Suessiales</taxon>
        <taxon>Suessiaceae</taxon>
        <taxon>Polarella</taxon>
    </lineage>
</organism>
<keyword evidence="2" id="KW-1185">Reference proteome</keyword>
<gene>
    <name evidence="1" type="ORF">PGLA1383_LOCUS37672</name>
</gene>
<dbReference type="AlphaFoldDB" id="A0A813G764"/>
<dbReference type="EMBL" id="CAJNNV010027348">
    <property type="protein sequence ID" value="CAE8620105.1"/>
    <property type="molecule type" value="Genomic_DNA"/>
</dbReference>
<protein>
    <submittedName>
        <fullName evidence="1">Uncharacterized protein</fullName>
    </submittedName>
</protein>
<dbReference type="Proteomes" id="UP000654075">
    <property type="component" value="Unassembled WGS sequence"/>
</dbReference>